<evidence type="ECO:0000256" key="10">
    <source>
        <dbReference type="PROSITE-ProRule" id="PRU10141"/>
    </source>
</evidence>
<proteinExistence type="inferred from homology"/>
<dbReference type="InterPro" id="IPR000719">
    <property type="entry name" value="Prot_kinase_dom"/>
</dbReference>
<dbReference type="GO" id="GO:0005634">
    <property type="term" value="C:nucleus"/>
    <property type="evidence" value="ECO:0007669"/>
    <property type="project" value="EnsemblFungi"/>
</dbReference>
<dbReference type="OrthoDB" id="248923at2759"/>
<protein>
    <recommendedName>
        <fullName evidence="2">non-specific serine/threonine protein kinase</fullName>
        <ecNumber evidence="2">2.7.11.1</ecNumber>
    </recommendedName>
</protein>
<dbReference type="AlphaFoldDB" id="A0A1E4SLS2"/>
<keyword evidence="5 10" id="KW-0547">Nucleotide-binding</keyword>
<evidence type="ECO:0000256" key="8">
    <source>
        <dbReference type="ARBA" id="ARBA00047899"/>
    </source>
</evidence>
<dbReference type="EMBL" id="KV453911">
    <property type="protein sequence ID" value="ODV80332.1"/>
    <property type="molecule type" value="Genomic_DNA"/>
</dbReference>
<evidence type="ECO:0000256" key="5">
    <source>
        <dbReference type="ARBA" id="ARBA00022741"/>
    </source>
</evidence>
<evidence type="ECO:0000256" key="9">
    <source>
        <dbReference type="ARBA" id="ARBA00048679"/>
    </source>
</evidence>
<comment type="catalytic activity">
    <reaction evidence="9">
        <text>L-seryl-[protein] + ATP = O-phospho-L-seryl-[protein] + ADP + H(+)</text>
        <dbReference type="Rhea" id="RHEA:17989"/>
        <dbReference type="Rhea" id="RHEA-COMP:9863"/>
        <dbReference type="Rhea" id="RHEA-COMP:11604"/>
        <dbReference type="ChEBI" id="CHEBI:15378"/>
        <dbReference type="ChEBI" id="CHEBI:29999"/>
        <dbReference type="ChEBI" id="CHEBI:30616"/>
        <dbReference type="ChEBI" id="CHEBI:83421"/>
        <dbReference type="ChEBI" id="CHEBI:456216"/>
        <dbReference type="EC" id="2.7.11.1"/>
    </reaction>
</comment>
<keyword evidence="3" id="KW-0723">Serine/threonine-protein kinase</keyword>
<dbReference type="SUPFAM" id="SSF56112">
    <property type="entry name" value="Protein kinase-like (PK-like)"/>
    <property type="match status" value="1"/>
</dbReference>
<dbReference type="Gene3D" id="1.10.510.10">
    <property type="entry name" value="Transferase(Phosphotransferase) domain 1"/>
    <property type="match status" value="1"/>
</dbReference>
<keyword evidence="4" id="KW-0808">Transferase</keyword>
<evidence type="ECO:0000256" key="3">
    <source>
        <dbReference type="ARBA" id="ARBA00022527"/>
    </source>
</evidence>
<dbReference type="PROSITE" id="PS50011">
    <property type="entry name" value="PROTEIN_KINASE_DOM"/>
    <property type="match status" value="1"/>
</dbReference>
<accession>A0A1E4SLS2</accession>
<evidence type="ECO:0000259" key="11">
    <source>
        <dbReference type="PROSITE" id="PS50011"/>
    </source>
</evidence>
<evidence type="ECO:0000256" key="4">
    <source>
        <dbReference type="ARBA" id="ARBA00022679"/>
    </source>
</evidence>
<keyword evidence="7 10" id="KW-0067">ATP-binding</keyword>
<feature type="domain" description="Protein kinase" evidence="11">
    <location>
        <begin position="2"/>
        <end position="255"/>
    </location>
</feature>
<dbReference type="GeneID" id="30985759"/>
<dbReference type="STRING" id="984487.A0A1E4SLS2"/>
<reference evidence="13" key="1">
    <citation type="submission" date="2016-05" db="EMBL/GenBank/DDBJ databases">
        <title>Comparative genomics of biotechnologically important yeasts.</title>
        <authorList>
            <consortium name="DOE Joint Genome Institute"/>
            <person name="Riley R."/>
            <person name="Haridas S."/>
            <person name="Wolfe K.H."/>
            <person name="Lopes M.R."/>
            <person name="Hittinger C.T."/>
            <person name="Goker M."/>
            <person name="Salamov A."/>
            <person name="Wisecaver J."/>
            <person name="Long T.M."/>
            <person name="Aerts A.L."/>
            <person name="Barry K."/>
            <person name="Choi C."/>
            <person name="Clum A."/>
            <person name="Coughlan A.Y."/>
            <person name="Deshpande S."/>
            <person name="Douglass A.P."/>
            <person name="Hanson S.J."/>
            <person name="Klenk H.-P."/>
            <person name="Labutti K."/>
            <person name="Lapidus A."/>
            <person name="Lindquist E."/>
            <person name="Lipzen A."/>
            <person name="Meier-Kolthoff J.P."/>
            <person name="Ohm R.A."/>
            <person name="Otillar R.P."/>
            <person name="Pangilinan J."/>
            <person name="Peng Y."/>
            <person name="Rokas A."/>
            <person name="Rosa C.A."/>
            <person name="Scheuner C."/>
            <person name="Sibirny A.A."/>
            <person name="Slot J.C."/>
            <person name="Stielow J.B."/>
            <person name="Sun H."/>
            <person name="Kurtzman C.P."/>
            <person name="Blackwell M."/>
            <person name="Grigoriev I.V."/>
            <person name="Jeffries T.W."/>
        </authorList>
    </citation>
    <scope>NUCLEOTIDE SEQUENCE [LARGE SCALE GENOMIC DNA]</scope>
    <source>
        <strain evidence="13">NRRL Y-17324</strain>
    </source>
</reference>
<dbReference type="FunFam" id="1.10.510.10:FF:000499">
    <property type="entry name" value="Serine/threonine-protein kinase KIC1"/>
    <property type="match status" value="1"/>
</dbReference>
<dbReference type="Proteomes" id="UP000094285">
    <property type="component" value="Unassembled WGS sequence"/>
</dbReference>
<dbReference type="GO" id="GO:0005737">
    <property type="term" value="C:cytoplasm"/>
    <property type="evidence" value="ECO:0007669"/>
    <property type="project" value="EnsemblFungi"/>
</dbReference>
<dbReference type="SMART" id="SM00220">
    <property type="entry name" value="S_TKc"/>
    <property type="match status" value="1"/>
</dbReference>
<organism evidence="12 13">
    <name type="scientific">Suhomyces tanzawaensis NRRL Y-17324</name>
    <dbReference type="NCBI Taxonomy" id="984487"/>
    <lineage>
        <taxon>Eukaryota</taxon>
        <taxon>Fungi</taxon>
        <taxon>Dikarya</taxon>
        <taxon>Ascomycota</taxon>
        <taxon>Saccharomycotina</taxon>
        <taxon>Pichiomycetes</taxon>
        <taxon>Debaryomycetaceae</taxon>
        <taxon>Suhomyces</taxon>
    </lineage>
</organism>
<dbReference type="PANTHER" id="PTHR48012:SF10">
    <property type="entry name" value="FI20177P1"/>
    <property type="match status" value="1"/>
</dbReference>
<dbReference type="GO" id="GO:0030476">
    <property type="term" value="P:ascospore wall assembly"/>
    <property type="evidence" value="ECO:0007669"/>
    <property type="project" value="EnsemblFungi"/>
</dbReference>
<evidence type="ECO:0000256" key="1">
    <source>
        <dbReference type="ARBA" id="ARBA00008874"/>
    </source>
</evidence>
<name>A0A1E4SLS2_9ASCO</name>
<dbReference type="PROSITE" id="PS00107">
    <property type="entry name" value="PROTEIN_KINASE_ATP"/>
    <property type="match status" value="1"/>
</dbReference>
<keyword evidence="6 12" id="KW-0418">Kinase</keyword>
<sequence>MYQFHECIGRGNFGDVYKASRGGQYVAVKVVNLDESTEDIKVIVQEIHLLSRLSSPYITKYYETFVRDVNLFIVMEYCGGRSISDMLRHFKKIPEDIASYIARAVLRGLVYLHQEGKVHRDIKLANILLTEAAEVKLADFGVSGELTRTRAKRNTFVGTPYWMAPEVITRRKAGGGYDEKADVWSAGITVYEMVTGAPPLAQHDPMKILFEIPRNRPPLLEGDYGANTKDFVRYCLVKDPAQRPAAATLLHHQFVGVSRHAQAKLARMISELAVRVVRPRHRLTVEVALGPAMPAWDFRTVSERPLPDPLVGVPRHVLFYCLHQVHQRSRTAATKHTVEQLMGYLAQCETDQPGLCDALVEELHHVKPE</sequence>
<dbReference type="GO" id="GO:0005628">
    <property type="term" value="C:prospore membrane"/>
    <property type="evidence" value="ECO:0007669"/>
    <property type="project" value="EnsemblFungi"/>
</dbReference>
<comment type="similarity">
    <text evidence="1">Belongs to the protein kinase superfamily. STE Ser/Thr protein kinase family. STE20 subfamily.</text>
</comment>
<dbReference type="GO" id="GO:1903024">
    <property type="term" value="P:positive regulation of ascospore-type prospore membrane formation"/>
    <property type="evidence" value="ECO:0007669"/>
    <property type="project" value="EnsemblFungi"/>
</dbReference>
<evidence type="ECO:0000313" key="13">
    <source>
        <dbReference type="Proteomes" id="UP000094285"/>
    </source>
</evidence>
<dbReference type="InterPro" id="IPR017441">
    <property type="entry name" value="Protein_kinase_ATP_BS"/>
</dbReference>
<evidence type="ECO:0000313" key="12">
    <source>
        <dbReference type="EMBL" id="ODV80332.1"/>
    </source>
</evidence>
<comment type="catalytic activity">
    <reaction evidence="8">
        <text>L-threonyl-[protein] + ATP = O-phospho-L-threonyl-[protein] + ADP + H(+)</text>
        <dbReference type="Rhea" id="RHEA:46608"/>
        <dbReference type="Rhea" id="RHEA-COMP:11060"/>
        <dbReference type="Rhea" id="RHEA-COMP:11605"/>
        <dbReference type="ChEBI" id="CHEBI:15378"/>
        <dbReference type="ChEBI" id="CHEBI:30013"/>
        <dbReference type="ChEBI" id="CHEBI:30616"/>
        <dbReference type="ChEBI" id="CHEBI:61977"/>
        <dbReference type="ChEBI" id="CHEBI:456216"/>
        <dbReference type="EC" id="2.7.11.1"/>
    </reaction>
</comment>
<dbReference type="GO" id="GO:0005524">
    <property type="term" value="F:ATP binding"/>
    <property type="evidence" value="ECO:0007669"/>
    <property type="project" value="UniProtKB-UniRule"/>
</dbReference>
<dbReference type="Pfam" id="PF00069">
    <property type="entry name" value="Pkinase"/>
    <property type="match status" value="1"/>
</dbReference>
<dbReference type="InterPro" id="IPR050629">
    <property type="entry name" value="STE20/SPS1-PAK"/>
</dbReference>
<evidence type="ECO:0000256" key="7">
    <source>
        <dbReference type="ARBA" id="ARBA00022840"/>
    </source>
</evidence>
<feature type="binding site" evidence="10">
    <location>
        <position position="29"/>
    </location>
    <ligand>
        <name>ATP</name>
        <dbReference type="ChEBI" id="CHEBI:30616"/>
    </ligand>
</feature>
<evidence type="ECO:0000256" key="6">
    <source>
        <dbReference type="ARBA" id="ARBA00022777"/>
    </source>
</evidence>
<dbReference type="GO" id="GO:0030447">
    <property type="term" value="P:filamentous growth"/>
    <property type="evidence" value="ECO:0007669"/>
    <property type="project" value="UniProtKB-ARBA"/>
</dbReference>
<dbReference type="InterPro" id="IPR011009">
    <property type="entry name" value="Kinase-like_dom_sf"/>
</dbReference>
<gene>
    <name evidence="12" type="ORF">CANTADRAFT_89891</name>
</gene>
<dbReference type="GO" id="GO:1904750">
    <property type="term" value="P:negative regulation of protein localization to nucleolus"/>
    <property type="evidence" value="ECO:0007669"/>
    <property type="project" value="EnsemblFungi"/>
</dbReference>
<dbReference type="PANTHER" id="PTHR48012">
    <property type="entry name" value="STERILE20-LIKE KINASE, ISOFORM B-RELATED"/>
    <property type="match status" value="1"/>
</dbReference>
<dbReference type="RefSeq" id="XP_020065454.1">
    <property type="nucleotide sequence ID" value="XM_020211623.1"/>
</dbReference>
<evidence type="ECO:0000256" key="2">
    <source>
        <dbReference type="ARBA" id="ARBA00012513"/>
    </source>
</evidence>
<dbReference type="GO" id="GO:0051229">
    <property type="term" value="P:meiotic spindle disassembly"/>
    <property type="evidence" value="ECO:0007669"/>
    <property type="project" value="EnsemblFungi"/>
</dbReference>
<dbReference type="GO" id="GO:0004674">
    <property type="term" value="F:protein serine/threonine kinase activity"/>
    <property type="evidence" value="ECO:0007669"/>
    <property type="project" value="UniProtKB-KW"/>
</dbReference>
<keyword evidence="13" id="KW-1185">Reference proteome</keyword>
<dbReference type="EC" id="2.7.11.1" evidence="2"/>